<dbReference type="RefSeq" id="WP_345204993.1">
    <property type="nucleotide sequence ID" value="NZ_BAABHX010000004.1"/>
</dbReference>
<keyword evidence="2" id="KW-1185">Reference proteome</keyword>
<evidence type="ECO:0000313" key="2">
    <source>
        <dbReference type="Proteomes" id="UP001500353"/>
    </source>
</evidence>
<reference evidence="2" key="1">
    <citation type="journal article" date="2019" name="Int. J. Syst. Evol. Microbiol.">
        <title>The Global Catalogue of Microorganisms (GCM) 10K type strain sequencing project: providing services to taxonomists for standard genome sequencing and annotation.</title>
        <authorList>
            <consortium name="The Broad Institute Genomics Platform"/>
            <consortium name="The Broad Institute Genome Sequencing Center for Infectious Disease"/>
            <person name="Wu L."/>
            <person name="Ma J."/>
        </authorList>
    </citation>
    <scope>NUCLEOTIDE SEQUENCE [LARGE SCALE GENOMIC DNA]</scope>
    <source>
        <strain evidence="2">JCM 18019</strain>
    </source>
</reference>
<sequence>MRKKIVLRLSVLIVFLILLWSCHNEDFAKGETEPQRNNANFFKHSSENAKSGVDYIAILDAYNREKDFLTTMSDQKGMPIWEKMQVVDTETATGLMIPLSHDNETMSSVLFATLDSENSVTGVTNYDNRLLESVVNDQRISKKNRENLFYTFMYMDNKTFGNEKFIGIPEDLFIGDKSDGERSEVWIKDFSPTKPKASESGKIIIVESCVLVLHCTHHGTGACDASSGCTACGHTECSYEIIITGDYDPFPSTPGGCIGCGGGGGGGTPGPQPPKDPCSLNEVFYRLNPQCGGGGWNIDIPIEDPCEKTKSLLQNPEVDDKINALYAQSKLTPPNNGEKAFKSNADGSTTSPIIIGGEHSADLGDMTGYAGYYHNHTPKGVKILSPPDIYKLFQFIANQPAGTPVNASFGGMVATEVCAGGCPDGYEYINFLIRFDGTLTDALAIKNRNYTEEDLKILKDNFEQFEQKIRPKSGYSSQNGNFLSFKGLEELLFNALDDMNIDKNKIILQRIDKYGKVYNVTLNADGKPQETPCPEL</sequence>
<organism evidence="1 2">
    <name type="scientific">Chryseobacterium ginsengisoli</name>
    <dbReference type="NCBI Taxonomy" id="363853"/>
    <lineage>
        <taxon>Bacteria</taxon>
        <taxon>Pseudomonadati</taxon>
        <taxon>Bacteroidota</taxon>
        <taxon>Flavobacteriia</taxon>
        <taxon>Flavobacteriales</taxon>
        <taxon>Weeksellaceae</taxon>
        <taxon>Chryseobacterium group</taxon>
        <taxon>Chryseobacterium</taxon>
    </lineage>
</organism>
<gene>
    <name evidence="1" type="ORF">GCM10023210_27130</name>
</gene>
<dbReference type="EMBL" id="BAABHX010000004">
    <property type="protein sequence ID" value="GAA5094956.1"/>
    <property type="molecule type" value="Genomic_DNA"/>
</dbReference>
<accession>A0ABP9MED8</accession>
<protein>
    <submittedName>
        <fullName evidence="1">Uncharacterized protein</fullName>
    </submittedName>
</protein>
<comment type="caution">
    <text evidence="1">The sequence shown here is derived from an EMBL/GenBank/DDBJ whole genome shotgun (WGS) entry which is preliminary data.</text>
</comment>
<dbReference type="Proteomes" id="UP001500353">
    <property type="component" value="Unassembled WGS sequence"/>
</dbReference>
<proteinExistence type="predicted"/>
<name>A0ABP9MED8_9FLAO</name>
<evidence type="ECO:0000313" key="1">
    <source>
        <dbReference type="EMBL" id="GAA5094956.1"/>
    </source>
</evidence>